<evidence type="ECO:0000313" key="2">
    <source>
        <dbReference type="Proteomes" id="UP000076858"/>
    </source>
</evidence>
<dbReference type="AlphaFoldDB" id="A0A164L0M0"/>
<organism evidence="1 2">
    <name type="scientific">Daphnia magna</name>
    <dbReference type="NCBI Taxonomy" id="35525"/>
    <lineage>
        <taxon>Eukaryota</taxon>
        <taxon>Metazoa</taxon>
        <taxon>Ecdysozoa</taxon>
        <taxon>Arthropoda</taxon>
        <taxon>Crustacea</taxon>
        <taxon>Branchiopoda</taxon>
        <taxon>Diplostraca</taxon>
        <taxon>Cladocera</taxon>
        <taxon>Anomopoda</taxon>
        <taxon>Daphniidae</taxon>
        <taxon>Daphnia</taxon>
    </lineage>
</organism>
<evidence type="ECO:0000313" key="1">
    <source>
        <dbReference type="EMBL" id="KZS03697.1"/>
    </source>
</evidence>
<dbReference type="EMBL" id="LRGB01003217">
    <property type="protein sequence ID" value="KZS03697.1"/>
    <property type="molecule type" value="Genomic_DNA"/>
</dbReference>
<protein>
    <submittedName>
        <fullName evidence="1">Uncharacterized protein</fullName>
    </submittedName>
</protein>
<reference evidence="1 2" key="1">
    <citation type="submission" date="2016-03" db="EMBL/GenBank/DDBJ databases">
        <title>EvidentialGene: Evidence-directed Construction of Genes on Genomes.</title>
        <authorList>
            <person name="Gilbert D.G."/>
            <person name="Choi J.-H."/>
            <person name="Mockaitis K."/>
            <person name="Colbourne J."/>
            <person name="Pfrender M."/>
        </authorList>
    </citation>
    <scope>NUCLEOTIDE SEQUENCE [LARGE SCALE GENOMIC DNA]</scope>
    <source>
        <strain evidence="1 2">Xinb3</strain>
        <tissue evidence="1">Complete organism</tissue>
    </source>
</reference>
<proteinExistence type="predicted"/>
<sequence>MIPLIIGDLIEVADPYFELILMLNRIMDIVFGHKYCLGTYCHT</sequence>
<keyword evidence="2" id="KW-1185">Reference proteome</keyword>
<dbReference type="Proteomes" id="UP000076858">
    <property type="component" value="Unassembled WGS sequence"/>
</dbReference>
<accession>A0A164L0M0</accession>
<name>A0A164L0M0_9CRUS</name>
<gene>
    <name evidence="1" type="ORF">APZ42_033514</name>
</gene>
<comment type="caution">
    <text evidence="1">The sequence shown here is derived from an EMBL/GenBank/DDBJ whole genome shotgun (WGS) entry which is preliminary data.</text>
</comment>